<keyword evidence="3 7" id="KW-0418">Kinase</keyword>
<reference evidence="7" key="1">
    <citation type="submission" date="2019-04" db="EMBL/GenBank/DDBJ databases">
        <authorList>
            <consortium name="Science for Life Laboratories"/>
        </authorList>
    </citation>
    <scope>NUCLEOTIDE SEQUENCE</scope>
    <source>
        <strain evidence="7">MBLW1</strain>
    </source>
</reference>
<feature type="domain" description="Protein kinase" evidence="6">
    <location>
        <begin position="85"/>
        <end position="355"/>
    </location>
</feature>
<keyword evidence="2" id="KW-0547">Nucleotide-binding</keyword>
<dbReference type="InterPro" id="IPR000719">
    <property type="entry name" value="Prot_kinase_dom"/>
</dbReference>
<protein>
    <recommendedName>
        <fullName evidence="6">Protein kinase domain-containing protein</fullName>
    </recommendedName>
</protein>
<sequence>MAQFAPMREIAEHPEWEQLAAFSQGTVSLTEAEWIAAHLEGCPQCMSQLQTLPNDGFVKKLADACDPLGGIATALPSAFRRHPRYRLVRQVAIGAVGIVFEAVHRQSGATVAVKVLRPEHRGSPRLVQRMIREGQILGRLHHPHLVQIMDSDELDGFPFLVLEWIPGERLLTRWRRHHPLPVNQVVRWLVEAATALHHCHQQGIIHRDINPMNLLIHPTLGVKLIDFGVAWCRQVEPFPDRDIAPSATMGGTLAYLPPEQIQSPHLVGPAADWYALAATAVHLLTGRSLFGVLEESLDWSQSVERIVHAPPPDLRTLRPDLPAKLANLLQRLLAKSPAERGTERLAVATELEQCLDSQSPIPPNPRFRGRWAWPVVLGGTALLGTGIGIGLGLAQEWHRPISTSPVAGESPSRAERPKVTPKSQSNPPPNPQIGMNQSATATATIRIVGNQAGQYARIRDALADAPDDTTIRIEPGHYSESELQIDRSISLVAASPGTVRLELTGEIGIRSRGKMVLLRDLSLRGLRGTCIQIDDGTTTLEGCSLVRGNRSQPSPSAPVIRVRGEQANLHWHHSRILGNWNGPGLVGEQQARIQLQFGEIIQTSDSALRLQSGCKAELVQVHLADSGAALISVNDAHLIADRCDWARTANGHALVHTSGKMHLWLTNCQLRDSSGDGLRVSNGANVLLRKCQLTGMRSTAVAMLALPAEIPPNESSAKPATVVLERCQILHNRRAIRATGDARLTVTQSEFRDQAEPDQIELPPSQIEWDQSARE</sequence>
<feature type="region of interest" description="Disordered" evidence="5">
    <location>
        <begin position="402"/>
        <end position="436"/>
    </location>
</feature>
<dbReference type="PANTHER" id="PTHR43289">
    <property type="entry name" value="MITOGEN-ACTIVATED PROTEIN KINASE KINASE KINASE 20-RELATED"/>
    <property type="match status" value="1"/>
</dbReference>
<dbReference type="InterPro" id="IPR039448">
    <property type="entry name" value="Beta_helix"/>
</dbReference>
<dbReference type="GO" id="GO:0004674">
    <property type="term" value="F:protein serine/threonine kinase activity"/>
    <property type="evidence" value="ECO:0007669"/>
    <property type="project" value="UniProtKB-KW"/>
</dbReference>
<dbReference type="Gene3D" id="2.160.20.10">
    <property type="entry name" value="Single-stranded right-handed beta-helix, Pectin lyase-like"/>
    <property type="match status" value="1"/>
</dbReference>
<evidence type="ECO:0000259" key="6">
    <source>
        <dbReference type="PROSITE" id="PS50011"/>
    </source>
</evidence>
<dbReference type="InterPro" id="IPR011009">
    <property type="entry name" value="Kinase-like_dom_sf"/>
</dbReference>
<dbReference type="SUPFAM" id="SSF56112">
    <property type="entry name" value="Protein kinase-like (PK-like)"/>
    <property type="match status" value="1"/>
</dbReference>
<keyword evidence="7" id="KW-0723">Serine/threonine-protein kinase</keyword>
<dbReference type="Gene3D" id="3.30.200.20">
    <property type="entry name" value="Phosphorylase Kinase, domain 1"/>
    <property type="match status" value="1"/>
</dbReference>
<dbReference type="Pfam" id="PF13229">
    <property type="entry name" value="Beta_helix"/>
    <property type="match status" value="1"/>
</dbReference>
<evidence type="ECO:0000313" key="8">
    <source>
        <dbReference type="Proteomes" id="UP000464378"/>
    </source>
</evidence>
<dbReference type="SUPFAM" id="SSF51126">
    <property type="entry name" value="Pectin lyase-like"/>
    <property type="match status" value="1"/>
</dbReference>
<evidence type="ECO:0000313" key="7">
    <source>
        <dbReference type="EMBL" id="VIP05641.1"/>
    </source>
</evidence>
<dbReference type="PROSITE" id="PS50011">
    <property type="entry name" value="PROTEIN_KINASE_DOM"/>
    <property type="match status" value="1"/>
</dbReference>
<proteinExistence type="predicted"/>
<dbReference type="InParanoid" id="A0A6C2YW72"/>
<dbReference type="EMBL" id="LR586016">
    <property type="protein sequence ID" value="VIP05641.1"/>
    <property type="molecule type" value="Genomic_DNA"/>
</dbReference>
<evidence type="ECO:0000256" key="4">
    <source>
        <dbReference type="ARBA" id="ARBA00022840"/>
    </source>
</evidence>
<keyword evidence="1" id="KW-0808">Transferase</keyword>
<evidence type="ECO:0000256" key="1">
    <source>
        <dbReference type="ARBA" id="ARBA00022679"/>
    </source>
</evidence>
<feature type="region of interest" description="Disordered" evidence="5">
    <location>
        <begin position="750"/>
        <end position="775"/>
    </location>
</feature>
<dbReference type="KEGG" id="tim:GMBLW1_35520"/>
<dbReference type="AlphaFoldDB" id="A0A6C2YW72"/>
<keyword evidence="8" id="KW-1185">Reference proteome</keyword>
<dbReference type="Proteomes" id="UP000464378">
    <property type="component" value="Chromosome"/>
</dbReference>
<dbReference type="InterPro" id="IPR011050">
    <property type="entry name" value="Pectin_lyase_fold/virulence"/>
</dbReference>
<dbReference type="PANTHER" id="PTHR43289:SF6">
    <property type="entry name" value="SERINE_THREONINE-PROTEIN KINASE NEKL-3"/>
    <property type="match status" value="1"/>
</dbReference>
<evidence type="ECO:0000256" key="3">
    <source>
        <dbReference type="ARBA" id="ARBA00022777"/>
    </source>
</evidence>
<dbReference type="EMBL" id="LR593887">
    <property type="protein sequence ID" value="VTS08638.1"/>
    <property type="molecule type" value="Genomic_DNA"/>
</dbReference>
<evidence type="ECO:0000256" key="2">
    <source>
        <dbReference type="ARBA" id="ARBA00022741"/>
    </source>
</evidence>
<dbReference type="InterPro" id="IPR041916">
    <property type="entry name" value="Anti_sigma_zinc_sf"/>
</dbReference>
<evidence type="ECO:0000256" key="5">
    <source>
        <dbReference type="SAM" id="MobiDB-lite"/>
    </source>
</evidence>
<dbReference type="GO" id="GO:0005524">
    <property type="term" value="F:ATP binding"/>
    <property type="evidence" value="ECO:0007669"/>
    <property type="project" value="UniProtKB-KW"/>
</dbReference>
<dbReference type="Gene3D" id="1.10.510.10">
    <property type="entry name" value="Transferase(Phosphotransferase) domain 1"/>
    <property type="match status" value="1"/>
</dbReference>
<dbReference type="RefSeq" id="WP_162660779.1">
    <property type="nucleotide sequence ID" value="NZ_LR593887.1"/>
</dbReference>
<dbReference type="CDD" id="cd14014">
    <property type="entry name" value="STKc_PknB_like"/>
    <property type="match status" value="1"/>
</dbReference>
<organism evidence="7">
    <name type="scientific">Tuwongella immobilis</name>
    <dbReference type="NCBI Taxonomy" id="692036"/>
    <lineage>
        <taxon>Bacteria</taxon>
        <taxon>Pseudomonadati</taxon>
        <taxon>Planctomycetota</taxon>
        <taxon>Planctomycetia</taxon>
        <taxon>Gemmatales</taxon>
        <taxon>Gemmataceae</taxon>
        <taxon>Tuwongella</taxon>
    </lineage>
</organism>
<accession>A0A6C2YW72</accession>
<keyword evidence="4" id="KW-0067">ATP-binding</keyword>
<dbReference type="Pfam" id="PF00069">
    <property type="entry name" value="Pkinase"/>
    <property type="match status" value="1"/>
</dbReference>
<name>A0A6C2YW72_9BACT</name>
<dbReference type="InterPro" id="IPR012334">
    <property type="entry name" value="Pectin_lyas_fold"/>
</dbReference>
<dbReference type="Gene3D" id="1.10.10.1320">
    <property type="entry name" value="Anti-sigma factor, zinc-finger domain"/>
    <property type="match status" value="1"/>
</dbReference>
<gene>
    <name evidence="7" type="ORF">GMBLW1_35520</name>
</gene>